<keyword evidence="2" id="KW-0378">Hydrolase</keyword>
<organism evidence="2 3">
    <name type="scientific">Methanoculleus methanifontis</name>
    <dbReference type="NCBI Taxonomy" id="2584086"/>
    <lineage>
        <taxon>Archaea</taxon>
        <taxon>Methanobacteriati</taxon>
        <taxon>Methanobacteriota</taxon>
        <taxon>Stenosarchaea group</taxon>
        <taxon>Methanomicrobia</taxon>
        <taxon>Methanomicrobiales</taxon>
        <taxon>Methanomicrobiaceae</taxon>
        <taxon>Methanoculleus</taxon>
    </lineage>
</organism>
<protein>
    <submittedName>
        <fullName evidence="2">Alpha/beta hydrolase</fullName>
    </submittedName>
</protein>
<name>A0ABT8M576_9EURY</name>
<dbReference type="SUPFAM" id="SSF53474">
    <property type="entry name" value="alpha/beta-Hydrolases"/>
    <property type="match status" value="1"/>
</dbReference>
<proteinExistence type="predicted"/>
<dbReference type="RefSeq" id="WP_301678342.1">
    <property type="nucleotide sequence ID" value="NZ_VCYI01000019.1"/>
</dbReference>
<dbReference type="EMBL" id="VCYI01000019">
    <property type="protein sequence ID" value="MDN7013744.1"/>
    <property type="molecule type" value="Genomic_DNA"/>
</dbReference>
<evidence type="ECO:0000259" key="1">
    <source>
        <dbReference type="Pfam" id="PF00561"/>
    </source>
</evidence>
<dbReference type="PANTHER" id="PTHR43798:SF5">
    <property type="entry name" value="MONOACYLGLYCEROL LIPASE ABHD6"/>
    <property type="match status" value="1"/>
</dbReference>
<keyword evidence="3" id="KW-1185">Reference proteome</keyword>
<dbReference type="InterPro" id="IPR050266">
    <property type="entry name" value="AB_hydrolase_sf"/>
</dbReference>
<gene>
    <name evidence="2" type="ORF">FGW20_12025</name>
</gene>
<dbReference type="PRINTS" id="PR00111">
    <property type="entry name" value="ABHYDROLASE"/>
</dbReference>
<feature type="domain" description="AB hydrolase-1" evidence="1">
    <location>
        <begin position="59"/>
        <end position="160"/>
    </location>
</feature>
<evidence type="ECO:0000313" key="3">
    <source>
        <dbReference type="Proteomes" id="UP001168423"/>
    </source>
</evidence>
<dbReference type="Pfam" id="PF00561">
    <property type="entry name" value="Abhydrolase_1"/>
    <property type="match status" value="1"/>
</dbReference>
<evidence type="ECO:0000313" key="2">
    <source>
        <dbReference type="EMBL" id="MDN7013744.1"/>
    </source>
</evidence>
<accession>A0ABT8M576</accession>
<comment type="caution">
    <text evidence="2">The sequence shown here is derived from an EMBL/GenBank/DDBJ whole genome shotgun (WGS) entry which is preliminary data.</text>
</comment>
<dbReference type="Gene3D" id="3.40.50.1820">
    <property type="entry name" value="alpha/beta hydrolase"/>
    <property type="match status" value="1"/>
</dbReference>
<sequence>MADVRVVLVLLGIAVAGAAVAVRYRRDTRAARARIERSGSRVARTDYGRIAYARAGDGYPVLAIHGNAGGFDQGLLLADWSIDPGFQVIAPSRFGYPGSPMPPNASVAMQADAYAALLDSLSIEQAAVVGYSAGSASAIQFALRHPERLSALVLVEPVAPGKGPGKGLVMPRSASIIFTLFTIFTISLKSDFMYWAAITYFQPVVEGPWAGVPPGKRLTPDDKADIRVLLSSSLPVSVRADGSSFDTYVSTPGLLSASESDYPFGSIRAPTLVISAVDDPLALHENARALVEKIPYARLQAVPGGGHMLLGHHEEVRQGITEFLRSTVASPPQPR</sequence>
<dbReference type="InterPro" id="IPR000073">
    <property type="entry name" value="AB_hydrolase_1"/>
</dbReference>
<reference evidence="2" key="1">
    <citation type="submission" date="2019-05" db="EMBL/GenBank/DDBJ databases">
        <title>Isolation and characterization of methanogens from the cold seep sediment at Four-Way Closure Ridge.</title>
        <authorList>
            <person name="You Y.-T."/>
            <person name="Chen S.-C."/>
            <person name="Zhang W.-L."/>
            <person name="Lai M.-C."/>
        </authorList>
    </citation>
    <scope>NUCLEOTIDE SEQUENCE</scope>
    <source>
        <strain evidence="2">FWC-SCC3</strain>
    </source>
</reference>
<dbReference type="GO" id="GO:0016787">
    <property type="term" value="F:hydrolase activity"/>
    <property type="evidence" value="ECO:0007669"/>
    <property type="project" value="UniProtKB-KW"/>
</dbReference>
<dbReference type="InterPro" id="IPR029058">
    <property type="entry name" value="AB_hydrolase_fold"/>
</dbReference>
<dbReference type="PANTHER" id="PTHR43798">
    <property type="entry name" value="MONOACYLGLYCEROL LIPASE"/>
    <property type="match status" value="1"/>
</dbReference>
<dbReference type="Proteomes" id="UP001168423">
    <property type="component" value="Unassembled WGS sequence"/>
</dbReference>